<accession>A0A150LYH6</accession>
<gene>
    <name evidence="1" type="ORF">B4135_2559</name>
</gene>
<evidence type="ECO:0000313" key="2">
    <source>
        <dbReference type="Proteomes" id="UP000075683"/>
    </source>
</evidence>
<protein>
    <submittedName>
        <fullName evidence="1">Uncharacterized protein</fullName>
    </submittedName>
</protein>
<dbReference type="STRING" id="301148.B4135_2559"/>
<dbReference type="EMBL" id="LQYT01000057">
    <property type="protein sequence ID" value="KYD17347.1"/>
    <property type="molecule type" value="Genomic_DNA"/>
</dbReference>
<organism evidence="1 2">
    <name type="scientific">Caldibacillus debilis</name>
    <dbReference type="NCBI Taxonomy" id="301148"/>
    <lineage>
        <taxon>Bacteria</taxon>
        <taxon>Bacillati</taxon>
        <taxon>Bacillota</taxon>
        <taxon>Bacilli</taxon>
        <taxon>Bacillales</taxon>
        <taxon>Bacillaceae</taxon>
        <taxon>Caldibacillus</taxon>
    </lineage>
</organism>
<dbReference type="Proteomes" id="UP000075683">
    <property type="component" value="Unassembled WGS sequence"/>
</dbReference>
<proteinExistence type="predicted"/>
<name>A0A150LYH6_9BACI</name>
<evidence type="ECO:0000313" key="1">
    <source>
        <dbReference type="EMBL" id="KYD17347.1"/>
    </source>
</evidence>
<reference evidence="1 2" key="1">
    <citation type="submission" date="2016-01" db="EMBL/GenBank/DDBJ databases">
        <title>Draft Genome Sequences of Seven Thermophilic Sporeformers Isolated from Foods.</title>
        <authorList>
            <person name="Berendsen E.M."/>
            <person name="Wells-Bennik M.H."/>
            <person name="Krawcyk A.O."/>
            <person name="De Jong A."/>
            <person name="Holsappel S."/>
            <person name="Eijlander R.T."/>
            <person name="Kuipers O.P."/>
        </authorList>
    </citation>
    <scope>NUCLEOTIDE SEQUENCE [LARGE SCALE GENOMIC DNA]</scope>
    <source>
        <strain evidence="1 2">B4135</strain>
    </source>
</reference>
<dbReference type="AlphaFoldDB" id="A0A150LYH6"/>
<sequence>MGTTFRFYEYFSIFSPAAHSQGAGFLKKIKARLLGSDAGWAARRAVS</sequence>
<comment type="caution">
    <text evidence="1">The sequence shown here is derived from an EMBL/GenBank/DDBJ whole genome shotgun (WGS) entry which is preliminary data.</text>
</comment>